<protein>
    <submittedName>
        <fullName evidence="1">Uncharacterized protein</fullName>
    </submittedName>
</protein>
<name>A0ABU9PT98_9BURK</name>
<sequence>MGNFSEEFRPFRGLPITREQDGQIRTYIAHCETEGRSWDTLELDYIVRDMLNPTPTDDRIEICDEYASNLANQVRRTGEKLDRCTRKAHAPYCSMFTESEWKWIVCEARRRL</sequence>
<reference evidence="1 2" key="1">
    <citation type="submission" date="2024-02" db="EMBL/GenBank/DDBJ databases">
        <title>Draft genome sequence of Collimonas sp. strain H4R21, an effective mineral-weathering bacterial strain isolated from the beech rhizosphere.</title>
        <authorList>
            <person name="Morin E."/>
            <person name="Uroz S."/>
            <person name="Leveau J.H.J."/>
            <person name="Kumar R."/>
            <person name="Rey M.W."/>
            <person name="Pham J."/>
        </authorList>
    </citation>
    <scope>NUCLEOTIDE SEQUENCE [LARGE SCALE GENOMIC DNA]</scope>
    <source>
        <strain evidence="1 2">H4R21</strain>
    </source>
</reference>
<gene>
    <name evidence="1" type="ORF">V8G57_07450</name>
</gene>
<dbReference type="Proteomes" id="UP001495910">
    <property type="component" value="Unassembled WGS sequence"/>
</dbReference>
<evidence type="ECO:0000313" key="2">
    <source>
        <dbReference type="Proteomes" id="UP001495910"/>
    </source>
</evidence>
<accession>A0ABU9PT98</accession>
<dbReference type="EMBL" id="JBANDC010000004">
    <property type="protein sequence ID" value="MEM4987223.1"/>
    <property type="molecule type" value="Genomic_DNA"/>
</dbReference>
<evidence type="ECO:0000313" key="1">
    <source>
        <dbReference type="EMBL" id="MEM4987223.1"/>
    </source>
</evidence>
<organism evidence="1 2">
    <name type="scientific">Collimonas rhizosphaerae</name>
    <dbReference type="NCBI Taxonomy" id="3126357"/>
    <lineage>
        <taxon>Bacteria</taxon>
        <taxon>Pseudomonadati</taxon>
        <taxon>Pseudomonadota</taxon>
        <taxon>Betaproteobacteria</taxon>
        <taxon>Burkholderiales</taxon>
        <taxon>Oxalobacteraceae</taxon>
        <taxon>Collimonas</taxon>
    </lineage>
</organism>
<comment type="caution">
    <text evidence="1">The sequence shown here is derived from an EMBL/GenBank/DDBJ whole genome shotgun (WGS) entry which is preliminary data.</text>
</comment>
<keyword evidence="2" id="KW-1185">Reference proteome</keyword>
<proteinExistence type="predicted"/>
<dbReference type="RefSeq" id="WP_342828842.1">
    <property type="nucleotide sequence ID" value="NZ_JBANDC010000004.1"/>
</dbReference>